<dbReference type="Proteomes" id="UP000199441">
    <property type="component" value="Unassembled WGS sequence"/>
</dbReference>
<protein>
    <submittedName>
        <fullName evidence="1">Uncharacterized protein</fullName>
    </submittedName>
</protein>
<evidence type="ECO:0000313" key="1">
    <source>
        <dbReference type="EMBL" id="SDX02340.1"/>
    </source>
</evidence>
<dbReference type="EMBL" id="FNOI01000003">
    <property type="protein sequence ID" value="SDX02340.1"/>
    <property type="molecule type" value="Genomic_DNA"/>
</dbReference>
<dbReference type="OrthoDB" id="7839741at2"/>
<evidence type="ECO:0000313" key="2">
    <source>
        <dbReference type="Proteomes" id="UP000199441"/>
    </source>
</evidence>
<accession>A0A1H2YBD3</accession>
<dbReference type="STRING" id="670155.SAMN04488001_2276"/>
<dbReference type="AlphaFoldDB" id="A0A1H2YBD3"/>
<proteinExistence type="predicted"/>
<gene>
    <name evidence="1" type="ORF">SAMN04488001_2276</name>
</gene>
<name>A0A1H2YBD3_9RHOB</name>
<reference evidence="2" key="1">
    <citation type="submission" date="2016-10" db="EMBL/GenBank/DDBJ databases">
        <authorList>
            <person name="Varghese N."/>
            <person name="Submissions S."/>
        </authorList>
    </citation>
    <scope>NUCLEOTIDE SEQUENCE [LARGE SCALE GENOMIC DNA]</scope>
    <source>
        <strain evidence="2">DSM 26922</strain>
    </source>
</reference>
<keyword evidence="2" id="KW-1185">Reference proteome</keyword>
<organism evidence="1 2">
    <name type="scientific">Litoreibacter albidus</name>
    <dbReference type="NCBI Taxonomy" id="670155"/>
    <lineage>
        <taxon>Bacteria</taxon>
        <taxon>Pseudomonadati</taxon>
        <taxon>Pseudomonadota</taxon>
        <taxon>Alphaproteobacteria</taxon>
        <taxon>Rhodobacterales</taxon>
        <taxon>Roseobacteraceae</taxon>
        <taxon>Litoreibacter</taxon>
    </lineage>
</organism>
<sequence>MIWPFRQTSQPPETRLWTHLDACGIPFRAPLSEWATEMHLTSCGWCHGLDYCIPDAQASFVPCLDAPLRAQVSPDTNLDAPPDYLWGAVRGTGDLRLNYAKAIAALTKTFGNGAECSTATSVARRWDIGLARITCTVHPPQHLTGTPSPRHQMFPETVHEAQIAIYPAWRPVLSKRVAMECATAKSVWAMPTAQRPVRIAITGASHDWPTGITPLPVGLACSDAGALLVIKSPHIFDRYSDGRLRGIVLSRGADGARLYANVTVTTRDGPATARRAVAHDPSGPDKLDAVAKSLSARLNLPMDVETDA</sequence>
<dbReference type="RefSeq" id="WP_089947039.1">
    <property type="nucleotide sequence ID" value="NZ_FNOI01000003.1"/>
</dbReference>